<evidence type="ECO:0000313" key="2">
    <source>
        <dbReference type="EMBL" id="KAL0960485.1"/>
    </source>
</evidence>
<feature type="region of interest" description="Disordered" evidence="1">
    <location>
        <begin position="427"/>
        <end position="453"/>
    </location>
</feature>
<keyword evidence="3" id="KW-1185">Reference proteome</keyword>
<evidence type="ECO:0000313" key="3">
    <source>
        <dbReference type="Proteomes" id="UP001556367"/>
    </source>
</evidence>
<protein>
    <recommendedName>
        <fullName evidence="4">Rho-GAP domain-containing protein</fullName>
    </recommendedName>
</protein>
<comment type="caution">
    <text evidence="2">The sequence shown here is derived from an EMBL/GenBank/DDBJ whole genome shotgun (WGS) entry which is preliminary data.</text>
</comment>
<dbReference type="EMBL" id="JASNQZ010000001">
    <property type="protein sequence ID" value="KAL0960485.1"/>
    <property type="molecule type" value="Genomic_DNA"/>
</dbReference>
<accession>A0ABR3JX44</accession>
<feature type="region of interest" description="Disordered" evidence="1">
    <location>
        <begin position="166"/>
        <end position="185"/>
    </location>
</feature>
<evidence type="ECO:0000256" key="1">
    <source>
        <dbReference type="SAM" id="MobiDB-lite"/>
    </source>
</evidence>
<dbReference type="Proteomes" id="UP001556367">
    <property type="component" value="Unassembled WGS sequence"/>
</dbReference>
<name>A0ABR3JX44_9AGAR</name>
<gene>
    <name evidence="2" type="ORF">HGRIS_005526</name>
</gene>
<organism evidence="2 3">
    <name type="scientific">Hohenbuehelia grisea</name>
    <dbReference type="NCBI Taxonomy" id="104357"/>
    <lineage>
        <taxon>Eukaryota</taxon>
        <taxon>Fungi</taxon>
        <taxon>Dikarya</taxon>
        <taxon>Basidiomycota</taxon>
        <taxon>Agaricomycotina</taxon>
        <taxon>Agaricomycetes</taxon>
        <taxon>Agaricomycetidae</taxon>
        <taxon>Agaricales</taxon>
        <taxon>Pleurotineae</taxon>
        <taxon>Pleurotaceae</taxon>
        <taxon>Hohenbuehelia</taxon>
    </lineage>
</organism>
<sequence length="590" mass="66427">MQCLRNPAGHRFHATQKLVSHVEPKLKSTRCPFTTSEGDERRIATSTAPSFMPAAASRNHARAIREAARNQRFGSAEGNLRHLRIHSSASSLALLNLSHLKSKHEKYPINKIIRLAAHTLVHALLRAKKPIRAAWNLQWMLFDGMHIRHATFNAVLKALVDSIPPRKVRGAPPEPPPRSPSQQMVPPKEFAALAEYDPMQRKGYQVLILLPSAVAENYSRHLLGLLIAARHSSIPRPEWAYHHLICSLLKQHDFVTATLVIDMLARDWQVLRVLDATLGETKKTPLLDPLRDVYERMIHSPLPPSTRLVNPIISDITKLVQRYLNNHFLPPRLIDSIWQGIALLLGLLHRQQLPMDNISPLLEIASMCLTLPARHVWVWLRGPKPSAGMTPQYVKLSEYARVVIQDFIGSLPAQEPAIPTSLECLATAETDPPSPRSEQPIDSRVRQSVTDPMDPLVPQTGNRLAYCGAAPVPLPPPQPDFHLSMTMVNLPKVLPPLSRESYDALFRCAALHPTRRDKLLERAFNHMTMVRDPPFEARKEEAFEAAFVPSPLLEAAYVYKQGYHQKQLSAEVEVLDTLHSQKDAPKHRDI</sequence>
<reference evidence="3" key="1">
    <citation type="submission" date="2024-06" db="EMBL/GenBank/DDBJ databases">
        <title>Multi-omics analyses provide insights into the biosynthesis of the anticancer antibiotic pleurotin in Hohenbuehelia grisea.</title>
        <authorList>
            <person name="Weaver J.A."/>
            <person name="Alberti F."/>
        </authorList>
    </citation>
    <scope>NUCLEOTIDE SEQUENCE [LARGE SCALE GENOMIC DNA]</scope>
    <source>
        <strain evidence="3">T-177</strain>
    </source>
</reference>
<proteinExistence type="predicted"/>
<evidence type="ECO:0008006" key="4">
    <source>
        <dbReference type="Google" id="ProtNLM"/>
    </source>
</evidence>